<evidence type="ECO:0000313" key="3">
    <source>
        <dbReference type="Proteomes" id="UP001066276"/>
    </source>
</evidence>
<evidence type="ECO:0000256" key="1">
    <source>
        <dbReference type="SAM" id="MobiDB-lite"/>
    </source>
</evidence>
<feature type="region of interest" description="Disordered" evidence="1">
    <location>
        <begin position="274"/>
        <end position="310"/>
    </location>
</feature>
<name>A0AAV7QYG9_PLEWA</name>
<organism evidence="2 3">
    <name type="scientific">Pleurodeles waltl</name>
    <name type="common">Iberian ribbed newt</name>
    <dbReference type="NCBI Taxonomy" id="8319"/>
    <lineage>
        <taxon>Eukaryota</taxon>
        <taxon>Metazoa</taxon>
        <taxon>Chordata</taxon>
        <taxon>Craniata</taxon>
        <taxon>Vertebrata</taxon>
        <taxon>Euteleostomi</taxon>
        <taxon>Amphibia</taxon>
        <taxon>Batrachia</taxon>
        <taxon>Caudata</taxon>
        <taxon>Salamandroidea</taxon>
        <taxon>Salamandridae</taxon>
        <taxon>Pleurodelinae</taxon>
        <taxon>Pleurodeles</taxon>
    </lineage>
</organism>
<feature type="compositionally biased region" description="Basic and acidic residues" evidence="1">
    <location>
        <begin position="297"/>
        <end position="307"/>
    </location>
</feature>
<dbReference type="AlphaFoldDB" id="A0AAV7QYG9"/>
<gene>
    <name evidence="2" type="ORF">NDU88_011858</name>
</gene>
<sequence length="527" mass="61103">MGTAVSKRKTLRNEAMSSVAAKVRAARAFGEYLSQTSPDGRNGADHLLADSYIGQEDSPEMQQAAQHKRRLSLISDGKFERSFSEEHSESMLPSDGSQARVYTISGERPLLSDHENESMELVVIKGGREENQQDSHQHHHPHHPHHHHHHHNHQHHQHQLAQPLQSSGSSHNITRPPKSWAGSRQNSKDCPTCTRSAMPTQRSFDLEQHQSSESGWRRKKLERMYSIDRVSDDVPIRTWFPKENMFSFQTATTTMQANFRKHLRMVGSRRMKAQTFADRRERSFSRSWSDPTPIKPDSIHDSRESHDLPNSCGGLDDDFDDLNWEAERELEVMACDGDDFLPPKIMLISSKVPKAEYIPTIIRRDDPSIIPILYDHEHATFDDILEEIEKKLNIYRKGCKIWKMLIFCQGGPGHLYLLKNKVATFAKVEKEEDMIFFWRKLSRLMSKMNPEPNIIHIMGCYVLGNPNGEKLFQNLKNLMSPYRIIFESPLELSAQGKQLIETYFDFRLYRLWKTRQHSKLLDYDDIL</sequence>
<dbReference type="EMBL" id="JANPWB010000010">
    <property type="protein sequence ID" value="KAJ1145572.1"/>
    <property type="molecule type" value="Genomic_DNA"/>
</dbReference>
<feature type="compositionally biased region" description="Polar residues" evidence="1">
    <location>
        <begin position="182"/>
        <end position="203"/>
    </location>
</feature>
<dbReference type="GO" id="GO:0048168">
    <property type="term" value="P:regulation of neuronal synaptic plasticity"/>
    <property type="evidence" value="ECO:0007669"/>
    <property type="project" value="InterPro"/>
</dbReference>
<feature type="compositionally biased region" description="Basic residues" evidence="1">
    <location>
        <begin position="137"/>
        <end position="158"/>
    </location>
</feature>
<protein>
    <recommendedName>
        <fullName evidence="4">NMDA receptor synaptonuclear signaling and neuronal migration factor</fullName>
    </recommendedName>
</protein>
<evidence type="ECO:0008006" key="4">
    <source>
        <dbReference type="Google" id="ProtNLM"/>
    </source>
</evidence>
<evidence type="ECO:0000313" key="2">
    <source>
        <dbReference type="EMBL" id="KAJ1145572.1"/>
    </source>
</evidence>
<reference evidence="2" key="1">
    <citation type="journal article" date="2022" name="bioRxiv">
        <title>Sequencing and chromosome-scale assembly of the giantPleurodeles waltlgenome.</title>
        <authorList>
            <person name="Brown T."/>
            <person name="Elewa A."/>
            <person name="Iarovenko S."/>
            <person name="Subramanian E."/>
            <person name="Araus A.J."/>
            <person name="Petzold A."/>
            <person name="Susuki M."/>
            <person name="Suzuki K.-i.T."/>
            <person name="Hayashi T."/>
            <person name="Toyoda A."/>
            <person name="Oliveira C."/>
            <person name="Osipova E."/>
            <person name="Leigh N.D."/>
            <person name="Simon A."/>
            <person name="Yun M.H."/>
        </authorList>
    </citation>
    <scope>NUCLEOTIDE SEQUENCE</scope>
    <source>
        <strain evidence="2">20211129_DDA</strain>
        <tissue evidence="2">Liver</tissue>
    </source>
</reference>
<dbReference type="Proteomes" id="UP001066276">
    <property type="component" value="Chromosome 6"/>
</dbReference>
<feature type="region of interest" description="Disordered" evidence="1">
    <location>
        <begin position="130"/>
        <end position="216"/>
    </location>
</feature>
<dbReference type="GO" id="GO:2001222">
    <property type="term" value="P:regulation of neuron migration"/>
    <property type="evidence" value="ECO:0007669"/>
    <property type="project" value="InterPro"/>
</dbReference>
<accession>A0AAV7QYG9</accession>
<comment type="caution">
    <text evidence="2">The sequence shown here is derived from an EMBL/GenBank/DDBJ whole genome shotgun (WGS) entry which is preliminary data.</text>
</comment>
<keyword evidence="3" id="KW-1185">Reference proteome</keyword>
<proteinExistence type="predicted"/>
<dbReference type="InterPro" id="IPR033374">
    <property type="entry name" value="NSMF"/>
</dbReference>
<dbReference type="PANTHER" id="PTHR32061">
    <property type="entry name" value="NMDA RECEPTOR SYNAPTONUCLEAR SIGNALING AND NEURONAL MIGRATION FACTOR"/>
    <property type="match status" value="1"/>
</dbReference>
<feature type="compositionally biased region" description="Polar residues" evidence="1">
    <location>
        <begin position="160"/>
        <end position="173"/>
    </location>
</feature>